<keyword evidence="3" id="KW-0732">Signal</keyword>
<feature type="region of interest" description="Disordered" evidence="2">
    <location>
        <begin position="211"/>
        <end position="259"/>
    </location>
</feature>
<accession>A0A1I7Z7B2</accession>
<feature type="coiled-coil region" evidence="1">
    <location>
        <begin position="154"/>
        <end position="188"/>
    </location>
</feature>
<dbReference type="WBParaSite" id="L893_g23588.t1">
    <property type="protein sequence ID" value="L893_g23588.t1"/>
    <property type="gene ID" value="L893_g23588"/>
</dbReference>
<evidence type="ECO:0000313" key="5">
    <source>
        <dbReference type="WBParaSite" id="L893_g23588.t1"/>
    </source>
</evidence>
<evidence type="ECO:0000256" key="2">
    <source>
        <dbReference type="SAM" id="MobiDB-lite"/>
    </source>
</evidence>
<evidence type="ECO:0000256" key="3">
    <source>
        <dbReference type="SAM" id="SignalP"/>
    </source>
</evidence>
<name>A0A1I7Z7B2_9BILA</name>
<keyword evidence="1" id="KW-0175">Coiled coil</keyword>
<feature type="compositionally biased region" description="Polar residues" evidence="2">
    <location>
        <begin position="217"/>
        <end position="229"/>
    </location>
</feature>
<reference evidence="5" key="1">
    <citation type="submission" date="2016-11" db="UniProtKB">
        <authorList>
            <consortium name="WormBaseParasite"/>
        </authorList>
    </citation>
    <scope>IDENTIFICATION</scope>
</reference>
<feature type="chain" id="PRO_5009313076" evidence="3">
    <location>
        <begin position="18"/>
        <end position="561"/>
    </location>
</feature>
<evidence type="ECO:0000256" key="1">
    <source>
        <dbReference type="SAM" id="Coils"/>
    </source>
</evidence>
<protein>
    <submittedName>
        <fullName evidence="5">Lipocln_cytosolic_FA-bd_dom domain-containing protein</fullName>
    </submittedName>
</protein>
<dbReference type="Proteomes" id="UP000095287">
    <property type="component" value="Unplaced"/>
</dbReference>
<evidence type="ECO:0000313" key="4">
    <source>
        <dbReference type="Proteomes" id="UP000095287"/>
    </source>
</evidence>
<feature type="compositionally biased region" description="Basic and acidic residues" evidence="2">
    <location>
        <begin position="230"/>
        <end position="244"/>
    </location>
</feature>
<sequence>MKLLLSFLLLLATLAAAKKRRDSEEDDKSTPSPALERMAVNLAGAFVKSLFPEMDRPTTSAPPATSGDIRRAPPSASLFEQAGGPAFSSGSVNDPSMHGPYAYPFGREGQLITSNDGAGLPLALQANQLTQMLPQMMPQAAGVGGVEGVNAARKAKYLAELQEHQRKLNEFNAKQMAYLDNMRRYEQQMLEHRAGAALLLQQQQQEFLNRQQAKAMGSTTLVDPSTSALDENKVERKQAQRPSDRYTSGGDILYRAKHPELQKEIREDATRAFEKFGRKDAREEFASDEKLKAYFRSKYGLDLPEDPSQLSAEERQTLRQLKEELVAQSSSGQLKNKGTYDAVDSIMKRVQTEHSPVDDLEEDSPSGSQCAKCLSVDLAKLRGSWTQIYGNPTVLRKTFSTLMSLERMEAALRGDGPVTTSLDSKRASCVGLEIGRPKRNMAPMNFFFRDDSEHNELHEMNGVLTKASGGLLKMELTTLNETVCLVKAGPAEVDSFEYMVLAETKGPNRCVSYHVYARNTEEFNRRHYDDIADFMKAEVIDNNVMPVGLVPHSTLCEIGKL</sequence>
<proteinExistence type="predicted"/>
<feature type="signal peptide" evidence="3">
    <location>
        <begin position="1"/>
        <end position="17"/>
    </location>
</feature>
<organism evidence="4 5">
    <name type="scientific">Steinernema glaseri</name>
    <dbReference type="NCBI Taxonomy" id="37863"/>
    <lineage>
        <taxon>Eukaryota</taxon>
        <taxon>Metazoa</taxon>
        <taxon>Ecdysozoa</taxon>
        <taxon>Nematoda</taxon>
        <taxon>Chromadorea</taxon>
        <taxon>Rhabditida</taxon>
        <taxon>Tylenchina</taxon>
        <taxon>Panagrolaimomorpha</taxon>
        <taxon>Strongyloidoidea</taxon>
        <taxon>Steinernematidae</taxon>
        <taxon>Steinernema</taxon>
    </lineage>
</organism>
<feature type="region of interest" description="Disordered" evidence="2">
    <location>
        <begin position="53"/>
        <end position="93"/>
    </location>
</feature>
<dbReference type="AlphaFoldDB" id="A0A1I7Z7B2"/>
<keyword evidence="4" id="KW-1185">Reference proteome</keyword>